<dbReference type="InterPro" id="IPR029277">
    <property type="entry name" value="SVWC_dom"/>
</dbReference>
<proteinExistence type="predicted"/>
<keyword evidence="6" id="KW-1185">Reference proteome</keyword>
<dbReference type="Pfam" id="PF15430">
    <property type="entry name" value="SVWC"/>
    <property type="match status" value="1"/>
</dbReference>
<gene>
    <name evidence="5" type="ORF">TPAB3V08_LOCUS5079</name>
</gene>
<reference evidence="5" key="1">
    <citation type="submission" date="2021-03" db="EMBL/GenBank/DDBJ databases">
        <authorList>
            <person name="Tran Van P."/>
        </authorList>
    </citation>
    <scope>NUCLEOTIDE SEQUENCE</scope>
</reference>
<name>A0ABN7NQI5_TIMPD</name>
<feature type="domain" description="Single" evidence="4">
    <location>
        <begin position="67"/>
        <end position="136"/>
    </location>
</feature>
<evidence type="ECO:0000256" key="1">
    <source>
        <dbReference type="ARBA" id="ARBA00004613"/>
    </source>
</evidence>
<accession>A0ABN7NQI5</accession>
<comment type="subcellular location">
    <subcellularLocation>
        <location evidence="1">Secreted</location>
    </subcellularLocation>
</comment>
<evidence type="ECO:0000256" key="2">
    <source>
        <dbReference type="ARBA" id="ARBA00022525"/>
    </source>
</evidence>
<dbReference type="EMBL" id="CAJPIN010006625">
    <property type="protein sequence ID" value="CAG2058105.1"/>
    <property type="molecule type" value="Genomic_DNA"/>
</dbReference>
<keyword evidence="2" id="KW-0964">Secreted</keyword>
<feature type="compositionally biased region" description="Basic residues" evidence="3">
    <location>
        <begin position="144"/>
        <end position="154"/>
    </location>
</feature>
<evidence type="ECO:0000313" key="6">
    <source>
        <dbReference type="Proteomes" id="UP001153148"/>
    </source>
</evidence>
<comment type="caution">
    <text evidence="5">The sequence shown here is derived from an EMBL/GenBank/DDBJ whole genome shotgun (WGS) entry which is preliminary data.</text>
</comment>
<dbReference type="SMART" id="SM01318">
    <property type="entry name" value="SVWC"/>
    <property type="match status" value="1"/>
</dbReference>
<evidence type="ECO:0000256" key="3">
    <source>
        <dbReference type="SAM" id="MobiDB-lite"/>
    </source>
</evidence>
<dbReference type="Proteomes" id="UP001153148">
    <property type="component" value="Unassembled WGS sequence"/>
</dbReference>
<evidence type="ECO:0000259" key="4">
    <source>
        <dbReference type="SMART" id="SM01318"/>
    </source>
</evidence>
<evidence type="ECO:0000313" key="5">
    <source>
        <dbReference type="EMBL" id="CAG2058105.1"/>
    </source>
</evidence>
<organism evidence="5 6">
    <name type="scientific">Timema podura</name>
    <name type="common">Walking stick</name>
    <dbReference type="NCBI Taxonomy" id="61482"/>
    <lineage>
        <taxon>Eukaryota</taxon>
        <taxon>Metazoa</taxon>
        <taxon>Ecdysozoa</taxon>
        <taxon>Arthropoda</taxon>
        <taxon>Hexapoda</taxon>
        <taxon>Insecta</taxon>
        <taxon>Pterygota</taxon>
        <taxon>Neoptera</taxon>
        <taxon>Polyneoptera</taxon>
        <taxon>Phasmatodea</taxon>
        <taxon>Timematodea</taxon>
        <taxon>Timematoidea</taxon>
        <taxon>Timematidae</taxon>
        <taxon>Timema</taxon>
    </lineage>
</organism>
<sequence>MRRARYNFRGTVPTFVGRESVGNHGNKPLSVHPTGIQTFSYSTLEVQSNTSDDLDHATTDEDYEGQCYDEDLGRGFDEDVTWVKKGQCMEFRCTVHNGKFLVVGSGCGVREPLSPSCLTQGHPELMYPDCCPVEICARSMLQTVRRRGQQRRNPKTTPGKGRDRRRMHFSNLK</sequence>
<protein>
    <recommendedName>
        <fullName evidence="4">Single domain-containing protein</fullName>
    </recommendedName>
</protein>
<feature type="region of interest" description="Disordered" evidence="3">
    <location>
        <begin position="144"/>
        <end position="173"/>
    </location>
</feature>
<feature type="compositionally biased region" description="Basic residues" evidence="3">
    <location>
        <begin position="162"/>
        <end position="173"/>
    </location>
</feature>